<keyword evidence="1" id="KW-0963">Cytoplasm</keyword>
<dbReference type="Gene3D" id="3.40.50.150">
    <property type="entry name" value="Vaccinia Virus protein VP39"/>
    <property type="match status" value="1"/>
</dbReference>
<dbReference type="PANTHER" id="PTHR31760:SF0">
    <property type="entry name" value="S-ADENOSYL-L-METHIONINE-DEPENDENT METHYLTRANSFERASES SUPERFAMILY PROTEIN"/>
    <property type="match status" value="1"/>
</dbReference>
<dbReference type="GO" id="GO:0005829">
    <property type="term" value="C:cytosol"/>
    <property type="evidence" value="ECO:0007669"/>
    <property type="project" value="TreeGrafter"/>
</dbReference>
<evidence type="ECO:0000256" key="3">
    <source>
        <dbReference type="ARBA" id="ARBA00022603"/>
    </source>
</evidence>
<dbReference type="PANTHER" id="PTHR31760">
    <property type="entry name" value="S-ADENOSYL-L-METHIONINE-DEPENDENT METHYLTRANSFERASES SUPERFAMILY PROTEIN"/>
    <property type="match status" value="1"/>
</dbReference>
<dbReference type="InterPro" id="IPR003682">
    <property type="entry name" value="rRNA_ssu_MeTfrase_G"/>
</dbReference>
<dbReference type="GO" id="GO:0070043">
    <property type="term" value="F:rRNA (guanine-N7-)-methyltransferase activity"/>
    <property type="evidence" value="ECO:0007669"/>
    <property type="project" value="TreeGrafter"/>
</dbReference>
<evidence type="ECO:0000313" key="6">
    <source>
        <dbReference type="EMBL" id="CUH79647.1"/>
    </source>
</evidence>
<evidence type="ECO:0000256" key="4">
    <source>
        <dbReference type="ARBA" id="ARBA00022679"/>
    </source>
</evidence>
<keyword evidence="4 6" id="KW-0808">Transferase</keyword>
<sequence>MVVAAILHEISPESRITLIESDQRKSTFLRTVNRELGLNVFVKTSRIEDCPESNAQIVSARALAPLPKLLGYVAHHLNTTGTALLQKGQSWEKEVADAQTSWKFIYTAHKSVTDPSSVVLEIKDIEHV</sequence>
<dbReference type="STRING" id="441103.TRN7648_02577"/>
<dbReference type="AlphaFoldDB" id="A0A0P1GE29"/>
<proteinExistence type="predicted"/>
<accession>A0A0P1GE29</accession>
<keyword evidence="5" id="KW-0949">S-adenosyl-L-methionine</keyword>
<evidence type="ECO:0000256" key="1">
    <source>
        <dbReference type="ARBA" id="ARBA00022490"/>
    </source>
</evidence>
<evidence type="ECO:0000256" key="5">
    <source>
        <dbReference type="ARBA" id="ARBA00022691"/>
    </source>
</evidence>
<dbReference type="SUPFAM" id="SSF53335">
    <property type="entry name" value="S-adenosyl-L-methionine-dependent methyltransferases"/>
    <property type="match status" value="1"/>
</dbReference>
<dbReference type="EMBL" id="CYSE01000004">
    <property type="protein sequence ID" value="CUH79647.1"/>
    <property type="molecule type" value="Genomic_DNA"/>
</dbReference>
<evidence type="ECO:0000313" key="7">
    <source>
        <dbReference type="Proteomes" id="UP000054935"/>
    </source>
</evidence>
<gene>
    <name evidence="6" type="ORF">TRN7648_02577</name>
</gene>
<protein>
    <submittedName>
        <fullName evidence="6">16S rRNA methyltransferase GidB</fullName>
    </submittedName>
</protein>
<evidence type="ECO:0000256" key="2">
    <source>
        <dbReference type="ARBA" id="ARBA00022552"/>
    </source>
</evidence>
<organism evidence="6 7">
    <name type="scientific">Tropicibacter naphthalenivorans</name>
    <dbReference type="NCBI Taxonomy" id="441103"/>
    <lineage>
        <taxon>Bacteria</taxon>
        <taxon>Pseudomonadati</taxon>
        <taxon>Pseudomonadota</taxon>
        <taxon>Alphaproteobacteria</taxon>
        <taxon>Rhodobacterales</taxon>
        <taxon>Roseobacteraceae</taxon>
        <taxon>Tropicibacter</taxon>
    </lineage>
</organism>
<keyword evidence="2" id="KW-0698">rRNA processing</keyword>
<name>A0A0P1GE29_9RHOB</name>
<dbReference type="InterPro" id="IPR029063">
    <property type="entry name" value="SAM-dependent_MTases_sf"/>
</dbReference>
<reference evidence="6 7" key="1">
    <citation type="submission" date="2015-09" db="EMBL/GenBank/DDBJ databases">
        <authorList>
            <consortium name="Swine Surveillance"/>
        </authorList>
    </citation>
    <scope>NUCLEOTIDE SEQUENCE [LARGE SCALE GENOMIC DNA]</scope>
    <source>
        <strain evidence="6 7">CECT 7648</strain>
    </source>
</reference>
<dbReference type="Pfam" id="PF02527">
    <property type="entry name" value="GidB"/>
    <property type="match status" value="1"/>
</dbReference>
<dbReference type="Proteomes" id="UP000054935">
    <property type="component" value="Unassembled WGS sequence"/>
</dbReference>
<keyword evidence="3 6" id="KW-0489">Methyltransferase</keyword>
<keyword evidence="7" id="KW-1185">Reference proteome</keyword>